<evidence type="ECO:0000256" key="5">
    <source>
        <dbReference type="ARBA" id="ARBA00023002"/>
    </source>
</evidence>
<keyword evidence="3" id="KW-0285">Flavoprotein</keyword>
<protein>
    <recommendedName>
        <fullName evidence="6">Nitroreductase domain-containing protein</fullName>
    </recommendedName>
</protein>
<dbReference type="AlphaFoldDB" id="A0A382AR38"/>
<dbReference type="InterPro" id="IPR000415">
    <property type="entry name" value="Nitroreductase-like"/>
</dbReference>
<comment type="similarity">
    <text evidence="2">Belongs to the nitroreductase family.</text>
</comment>
<comment type="cofactor">
    <cofactor evidence="1">
        <name>FMN</name>
        <dbReference type="ChEBI" id="CHEBI:58210"/>
    </cofactor>
</comment>
<proteinExistence type="inferred from homology"/>
<gene>
    <name evidence="7" type="ORF">METZ01_LOCUS156733</name>
</gene>
<reference evidence="7" key="1">
    <citation type="submission" date="2018-05" db="EMBL/GenBank/DDBJ databases">
        <authorList>
            <person name="Lanie J.A."/>
            <person name="Ng W.-L."/>
            <person name="Kazmierczak K.M."/>
            <person name="Andrzejewski T.M."/>
            <person name="Davidsen T.M."/>
            <person name="Wayne K.J."/>
            <person name="Tettelin H."/>
            <person name="Glass J.I."/>
            <person name="Rusch D."/>
            <person name="Podicherti R."/>
            <person name="Tsui H.-C.T."/>
            <person name="Winkler M.E."/>
        </authorList>
    </citation>
    <scope>NUCLEOTIDE SEQUENCE</scope>
</reference>
<dbReference type="GO" id="GO:0016491">
    <property type="term" value="F:oxidoreductase activity"/>
    <property type="evidence" value="ECO:0007669"/>
    <property type="project" value="UniProtKB-KW"/>
</dbReference>
<dbReference type="PANTHER" id="PTHR43673:SF2">
    <property type="entry name" value="NITROREDUCTASE"/>
    <property type="match status" value="1"/>
</dbReference>
<dbReference type="Pfam" id="PF00881">
    <property type="entry name" value="Nitroreductase"/>
    <property type="match status" value="1"/>
</dbReference>
<organism evidence="7">
    <name type="scientific">marine metagenome</name>
    <dbReference type="NCBI Taxonomy" id="408172"/>
    <lineage>
        <taxon>unclassified sequences</taxon>
        <taxon>metagenomes</taxon>
        <taxon>ecological metagenomes</taxon>
    </lineage>
</organism>
<dbReference type="PANTHER" id="PTHR43673">
    <property type="entry name" value="NAD(P)H NITROREDUCTASE YDGI-RELATED"/>
    <property type="match status" value="1"/>
</dbReference>
<evidence type="ECO:0000256" key="2">
    <source>
        <dbReference type="ARBA" id="ARBA00007118"/>
    </source>
</evidence>
<dbReference type="InterPro" id="IPR029479">
    <property type="entry name" value="Nitroreductase"/>
</dbReference>
<name>A0A382AR38_9ZZZZ</name>
<sequence length="203" mass="23314">MIQKSVLKSQHCNRNWDLDKTIPQKDIETFISAATQCTSKQNLDFYSVYAIQNRNIIEDIYDSTTTEMGRKNPQVLAQLLLVFVENSKIAFEYPDSWDRNGEIREYTNTTSTKKETTRILNDDLHQAIGIAAGTVNLAAAMLGYDTGCCKCFDSRVNDIFDEKPVLLMGIGIRDKNRNRREEHKEGFLIDTFKKVPIKVTYMQ</sequence>
<evidence type="ECO:0000256" key="1">
    <source>
        <dbReference type="ARBA" id="ARBA00001917"/>
    </source>
</evidence>
<keyword evidence="5" id="KW-0560">Oxidoreductase</keyword>
<feature type="domain" description="Nitroreductase" evidence="6">
    <location>
        <begin position="9"/>
        <end position="156"/>
    </location>
</feature>
<keyword evidence="4" id="KW-0288">FMN</keyword>
<evidence type="ECO:0000256" key="3">
    <source>
        <dbReference type="ARBA" id="ARBA00022630"/>
    </source>
</evidence>
<evidence type="ECO:0000313" key="7">
    <source>
        <dbReference type="EMBL" id="SVB03879.1"/>
    </source>
</evidence>
<accession>A0A382AR38</accession>
<evidence type="ECO:0000256" key="4">
    <source>
        <dbReference type="ARBA" id="ARBA00022643"/>
    </source>
</evidence>
<dbReference type="Gene3D" id="3.40.109.10">
    <property type="entry name" value="NADH Oxidase"/>
    <property type="match status" value="1"/>
</dbReference>
<dbReference type="SUPFAM" id="SSF55469">
    <property type="entry name" value="FMN-dependent nitroreductase-like"/>
    <property type="match status" value="1"/>
</dbReference>
<evidence type="ECO:0000259" key="6">
    <source>
        <dbReference type="Pfam" id="PF00881"/>
    </source>
</evidence>
<dbReference type="EMBL" id="UINC01026437">
    <property type="protein sequence ID" value="SVB03879.1"/>
    <property type="molecule type" value="Genomic_DNA"/>
</dbReference>